<dbReference type="Gene3D" id="1.10.10.10">
    <property type="entry name" value="Winged helix-like DNA-binding domain superfamily/Winged helix DNA-binding domain"/>
    <property type="match status" value="1"/>
</dbReference>
<evidence type="ECO:0000256" key="5">
    <source>
        <dbReference type="ARBA" id="ARBA00023163"/>
    </source>
</evidence>
<organism evidence="8 9">
    <name type="scientific">Paenibacillus phytohabitans</name>
    <dbReference type="NCBI Taxonomy" id="2654978"/>
    <lineage>
        <taxon>Bacteria</taxon>
        <taxon>Bacillati</taxon>
        <taxon>Bacillota</taxon>
        <taxon>Bacilli</taxon>
        <taxon>Bacillales</taxon>
        <taxon>Paenibacillaceae</taxon>
        <taxon>Paenibacillus</taxon>
    </lineage>
</organism>
<dbReference type="PANTHER" id="PTHR43133:SF8">
    <property type="entry name" value="RNA POLYMERASE SIGMA FACTOR HI_1459-RELATED"/>
    <property type="match status" value="1"/>
</dbReference>
<dbReference type="CDD" id="cd06171">
    <property type="entry name" value="Sigma70_r4"/>
    <property type="match status" value="1"/>
</dbReference>
<evidence type="ECO:0000256" key="4">
    <source>
        <dbReference type="ARBA" id="ARBA00023125"/>
    </source>
</evidence>
<evidence type="ECO:0000259" key="6">
    <source>
        <dbReference type="Pfam" id="PF04542"/>
    </source>
</evidence>
<evidence type="ECO:0000313" key="9">
    <source>
        <dbReference type="Proteomes" id="UP000596857"/>
    </source>
</evidence>
<dbReference type="InterPro" id="IPR039425">
    <property type="entry name" value="RNA_pol_sigma-70-like"/>
</dbReference>
<evidence type="ECO:0000256" key="1">
    <source>
        <dbReference type="ARBA" id="ARBA00010641"/>
    </source>
</evidence>
<sequence>MEQRVEKVQLGDIQAFTWIIRHFQRPIYLYCYYLLGNREEAEDAAQEIFIRALERVGQYSAKVSFSAWLYTIARNHCLDRIKQRNKGFRLLSIYRSHQQQAECAEGSRYTEVVHELLEKLSMEERQILLLRALEEHSFEEIGTIMDLKPGAVRKKYERLRKKLGRRQNSGGMIAHEPR</sequence>
<gene>
    <name evidence="8" type="ORF">GC101_29535</name>
</gene>
<keyword evidence="5" id="KW-0804">Transcription</keyword>
<dbReference type="InterPro" id="IPR036388">
    <property type="entry name" value="WH-like_DNA-bd_sf"/>
</dbReference>
<evidence type="ECO:0000313" key="8">
    <source>
        <dbReference type="EMBL" id="NOU83006.1"/>
    </source>
</evidence>
<dbReference type="PANTHER" id="PTHR43133">
    <property type="entry name" value="RNA POLYMERASE ECF-TYPE SIGMA FACTO"/>
    <property type="match status" value="1"/>
</dbReference>
<dbReference type="InterPro" id="IPR013325">
    <property type="entry name" value="RNA_pol_sigma_r2"/>
</dbReference>
<dbReference type="SUPFAM" id="SSF88946">
    <property type="entry name" value="Sigma2 domain of RNA polymerase sigma factors"/>
    <property type="match status" value="1"/>
</dbReference>
<dbReference type="Pfam" id="PF04542">
    <property type="entry name" value="Sigma70_r2"/>
    <property type="match status" value="1"/>
</dbReference>
<keyword evidence="2" id="KW-0805">Transcription regulation</keyword>
<dbReference type="InterPro" id="IPR007627">
    <property type="entry name" value="RNA_pol_sigma70_r2"/>
</dbReference>
<evidence type="ECO:0000256" key="2">
    <source>
        <dbReference type="ARBA" id="ARBA00023015"/>
    </source>
</evidence>
<comment type="caution">
    <text evidence="8">The sequence shown here is derived from an EMBL/GenBank/DDBJ whole genome shotgun (WGS) entry which is preliminary data.</text>
</comment>
<dbReference type="Pfam" id="PF08281">
    <property type="entry name" value="Sigma70_r4_2"/>
    <property type="match status" value="1"/>
</dbReference>
<proteinExistence type="inferred from homology"/>
<name>A0ABX1YQ38_9BACL</name>
<evidence type="ECO:0000256" key="3">
    <source>
        <dbReference type="ARBA" id="ARBA00023082"/>
    </source>
</evidence>
<dbReference type="NCBIfam" id="TIGR02937">
    <property type="entry name" value="sigma70-ECF"/>
    <property type="match status" value="1"/>
</dbReference>
<comment type="similarity">
    <text evidence="1">Belongs to the sigma-70 factor family. ECF subfamily.</text>
</comment>
<dbReference type="InterPro" id="IPR013249">
    <property type="entry name" value="RNA_pol_sigma70_r4_t2"/>
</dbReference>
<keyword evidence="3" id="KW-0731">Sigma factor</keyword>
<evidence type="ECO:0000259" key="7">
    <source>
        <dbReference type="Pfam" id="PF08281"/>
    </source>
</evidence>
<feature type="domain" description="RNA polymerase sigma factor 70 region 4 type 2" evidence="7">
    <location>
        <begin position="112"/>
        <end position="163"/>
    </location>
</feature>
<keyword evidence="4" id="KW-0238">DNA-binding</keyword>
<dbReference type="Proteomes" id="UP000596857">
    <property type="component" value="Unassembled WGS sequence"/>
</dbReference>
<reference evidence="8 9" key="1">
    <citation type="submission" date="2019-10" db="EMBL/GenBank/DDBJ databases">
        <title>Description of Paenibacillus terricola sp. nov.</title>
        <authorList>
            <person name="Carlier A."/>
            <person name="Qi S."/>
        </authorList>
    </citation>
    <scope>NUCLEOTIDE SEQUENCE [LARGE SCALE GENOMIC DNA]</scope>
    <source>
        <strain evidence="8 9">LMG 31459</strain>
    </source>
</reference>
<accession>A0ABX1YQ38</accession>
<dbReference type="Gene3D" id="1.10.1740.10">
    <property type="match status" value="1"/>
</dbReference>
<dbReference type="EMBL" id="WHOB01000089">
    <property type="protein sequence ID" value="NOU83006.1"/>
    <property type="molecule type" value="Genomic_DNA"/>
</dbReference>
<dbReference type="SUPFAM" id="SSF88659">
    <property type="entry name" value="Sigma3 and sigma4 domains of RNA polymerase sigma factors"/>
    <property type="match status" value="1"/>
</dbReference>
<feature type="domain" description="RNA polymerase sigma-70 region 2" evidence="6">
    <location>
        <begin position="20"/>
        <end position="85"/>
    </location>
</feature>
<dbReference type="InterPro" id="IPR014284">
    <property type="entry name" value="RNA_pol_sigma-70_dom"/>
</dbReference>
<keyword evidence="9" id="KW-1185">Reference proteome</keyword>
<dbReference type="InterPro" id="IPR013324">
    <property type="entry name" value="RNA_pol_sigma_r3/r4-like"/>
</dbReference>
<protein>
    <submittedName>
        <fullName evidence="8">Sigma-70 family RNA polymerase sigma factor</fullName>
    </submittedName>
</protein>